<dbReference type="PROSITE" id="PS51257">
    <property type="entry name" value="PROKAR_LIPOPROTEIN"/>
    <property type="match status" value="1"/>
</dbReference>
<evidence type="ECO:0000256" key="2">
    <source>
        <dbReference type="SAM" id="SignalP"/>
    </source>
</evidence>
<dbReference type="Pfam" id="PF03713">
    <property type="entry name" value="DUF305"/>
    <property type="match status" value="1"/>
</dbReference>
<evidence type="ECO:0000313" key="4">
    <source>
        <dbReference type="EMBL" id="TCK21457.1"/>
    </source>
</evidence>
<reference evidence="4 5" key="1">
    <citation type="submission" date="2019-03" db="EMBL/GenBank/DDBJ databases">
        <title>Sequencing the genomes of 1000 actinobacteria strains.</title>
        <authorList>
            <person name="Klenk H.-P."/>
        </authorList>
    </citation>
    <scope>NUCLEOTIDE SEQUENCE [LARGE SCALE GENOMIC DNA]</scope>
    <source>
        <strain evidence="4 5">DSM 44969</strain>
    </source>
</reference>
<evidence type="ECO:0000259" key="3">
    <source>
        <dbReference type="Pfam" id="PF03713"/>
    </source>
</evidence>
<evidence type="ECO:0000313" key="5">
    <source>
        <dbReference type="Proteomes" id="UP000295560"/>
    </source>
</evidence>
<dbReference type="PANTHER" id="PTHR36933">
    <property type="entry name" value="SLL0788 PROTEIN"/>
    <property type="match status" value="1"/>
</dbReference>
<comment type="caution">
    <text evidence="4">The sequence shown here is derived from an EMBL/GenBank/DDBJ whole genome shotgun (WGS) entry which is preliminary data.</text>
</comment>
<feature type="chain" id="PRO_5038688243" evidence="2">
    <location>
        <begin position="28"/>
        <end position="198"/>
    </location>
</feature>
<dbReference type="AlphaFoldDB" id="A0A4R1HGZ3"/>
<feature type="signal peptide" evidence="2">
    <location>
        <begin position="1"/>
        <end position="27"/>
    </location>
</feature>
<dbReference type="InterPro" id="IPR012347">
    <property type="entry name" value="Ferritin-like"/>
</dbReference>
<dbReference type="PANTHER" id="PTHR36933:SF1">
    <property type="entry name" value="SLL0788 PROTEIN"/>
    <property type="match status" value="1"/>
</dbReference>
<evidence type="ECO:0000256" key="1">
    <source>
        <dbReference type="SAM" id="MobiDB-lite"/>
    </source>
</evidence>
<feature type="domain" description="DUF305" evidence="3">
    <location>
        <begin position="50"/>
        <end position="196"/>
    </location>
</feature>
<dbReference type="RefSeq" id="WP_132430205.1">
    <property type="nucleotide sequence ID" value="NZ_SMFZ01000002.1"/>
</dbReference>
<keyword evidence="2" id="KW-0732">Signal</keyword>
<dbReference type="InterPro" id="IPR005183">
    <property type="entry name" value="DUF305_CopM-like"/>
</dbReference>
<proteinExistence type="predicted"/>
<sequence>MRTTTVAGAAAALAAALVLTACGSSQAPHAPAPQASATSSASTGAHNDADVAFAQGMIPHHEQAVQMSRPAAERGADPQVAGLAARIEQAQAPEIAQMRGFLAAWGAPESAAGMSGMDHSGMGGGMMTDQEMGQLDQARGAVFDRLYLQLMIRHHEGAVQMARTELASGTNPEARALAQRIVDSQQAEIAEMQRLLAA</sequence>
<accession>A0A4R1HGZ3</accession>
<name>A0A4R1HGZ3_PSEEN</name>
<feature type="region of interest" description="Disordered" evidence="1">
    <location>
        <begin position="25"/>
        <end position="44"/>
    </location>
</feature>
<dbReference type="OrthoDB" id="26872at2"/>
<dbReference type="Gene3D" id="1.20.1260.10">
    <property type="match status" value="1"/>
</dbReference>
<gene>
    <name evidence="4" type="ORF">EV378_5443</name>
</gene>
<dbReference type="EMBL" id="SMFZ01000002">
    <property type="protein sequence ID" value="TCK21457.1"/>
    <property type="molecule type" value="Genomic_DNA"/>
</dbReference>
<organism evidence="4 5">
    <name type="scientific">Pseudonocardia endophytica</name>
    <dbReference type="NCBI Taxonomy" id="401976"/>
    <lineage>
        <taxon>Bacteria</taxon>
        <taxon>Bacillati</taxon>
        <taxon>Actinomycetota</taxon>
        <taxon>Actinomycetes</taxon>
        <taxon>Pseudonocardiales</taxon>
        <taxon>Pseudonocardiaceae</taxon>
        <taxon>Pseudonocardia</taxon>
    </lineage>
</organism>
<keyword evidence="5" id="KW-1185">Reference proteome</keyword>
<dbReference type="Proteomes" id="UP000295560">
    <property type="component" value="Unassembled WGS sequence"/>
</dbReference>
<protein>
    <submittedName>
        <fullName evidence="4">Uncharacterized protein (DUF305 family)</fullName>
    </submittedName>
</protein>